<dbReference type="InterPro" id="IPR016191">
    <property type="entry name" value="Ribonuclease/ribotoxin"/>
</dbReference>
<evidence type="ECO:0000313" key="4">
    <source>
        <dbReference type="EMBL" id="BCR86847.1"/>
    </source>
</evidence>
<dbReference type="GO" id="GO:0016787">
    <property type="term" value="F:hydrolase activity"/>
    <property type="evidence" value="ECO:0007669"/>
    <property type="project" value="UniProtKB-KW"/>
</dbReference>
<feature type="signal peptide" evidence="3">
    <location>
        <begin position="1"/>
        <end position="19"/>
    </location>
</feature>
<accession>A0A7R7VLE3</accession>
<organism evidence="4 5">
    <name type="scientific">Aspergillus chevalieri</name>
    <name type="common">Eurotium chevalieri</name>
    <dbReference type="NCBI Taxonomy" id="182096"/>
    <lineage>
        <taxon>Eukaryota</taxon>
        <taxon>Fungi</taxon>
        <taxon>Dikarya</taxon>
        <taxon>Ascomycota</taxon>
        <taxon>Pezizomycotina</taxon>
        <taxon>Eurotiomycetes</taxon>
        <taxon>Eurotiomycetidae</taxon>
        <taxon>Eurotiales</taxon>
        <taxon>Aspergillaceae</taxon>
        <taxon>Aspergillus</taxon>
        <taxon>Aspergillus subgen. Aspergillus</taxon>
    </lineage>
</organism>
<dbReference type="GeneID" id="66981206"/>
<dbReference type="EMBL" id="AP024418">
    <property type="protein sequence ID" value="BCR86847.1"/>
    <property type="molecule type" value="Genomic_DNA"/>
</dbReference>
<dbReference type="RefSeq" id="XP_043135369.1">
    <property type="nucleotide sequence ID" value="XM_043277495.1"/>
</dbReference>
<dbReference type="Pfam" id="PF00545">
    <property type="entry name" value="Ribonuclease"/>
    <property type="match status" value="1"/>
</dbReference>
<proteinExistence type="predicted"/>
<evidence type="ECO:0000313" key="5">
    <source>
        <dbReference type="Proteomes" id="UP000637239"/>
    </source>
</evidence>
<keyword evidence="5" id="KW-1185">Reference proteome</keyword>
<dbReference type="Gene3D" id="3.10.450.30">
    <property type="entry name" value="Microbial ribonucleases"/>
    <property type="match status" value="1"/>
</dbReference>
<dbReference type="GO" id="GO:0003723">
    <property type="term" value="F:RNA binding"/>
    <property type="evidence" value="ECO:0007669"/>
    <property type="project" value="InterPro"/>
</dbReference>
<protein>
    <submittedName>
        <fullName evidence="4">Uncharacterized protein</fullName>
    </submittedName>
</protein>
<name>A0A7R7VLE3_ASPCH</name>
<evidence type="ECO:0000256" key="3">
    <source>
        <dbReference type="SAM" id="SignalP"/>
    </source>
</evidence>
<evidence type="ECO:0000256" key="2">
    <source>
        <dbReference type="ARBA" id="ARBA00022801"/>
    </source>
</evidence>
<reference evidence="4" key="1">
    <citation type="submission" date="2021-01" db="EMBL/GenBank/DDBJ databases">
        <authorList>
            <consortium name="Aspergillus chevalieri M1 genome sequencing consortium"/>
            <person name="Kazuki M."/>
            <person name="Futagami T."/>
        </authorList>
    </citation>
    <scope>NUCLEOTIDE SEQUENCE</scope>
    <source>
        <strain evidence="4">M1</strain>
    </source>
</reference>
<evidence type="ECO:0000256" key="1">
    <source>
        <dbReference type="ARBA" id="ARBA00022722"/>
    </source>
</evidence>
<dbReference type="InterPro" id="IPR000026">
    <property type="entry name" value="N1-like"/>
</dbReference>
<sequence>MHLFSILIPLALLTSPILATPVDLEARAGGTVRCTATNTSKSKHTSKSWTVSVEDAKNLVQRAGVKGADKTGYPHAFGNADKLQWDPAACKKTNIDLLEYPVFWQGAKQINPDKKINEQAHTPIRVVYANAGGTPVYCGIMIHSEVKQEPDDNKSWIGEAGFSKCT</sequence>
<dbReference type="AlphaFoldDB" id="A0A7R7VLE3"/>
<feature type="chain" id="PRO_5030783631" evidence="3">
    <location>
        <begin position="20"/>
        <end position="166"/>
    </location>
</feature>
<dbReference type="KEGG" id="ache:ACHE_30834S"/>
<reference evidence="4" key="2">
    <citation type="submission" date="2021-02" db="EMBL/GenBank/DDBJ databases">
        <title>Aspergillus chevalieri M1 genome sequence.</title>
        <authorList>
            <person name="Kadooka C."/>
            <person name="Mori K."/>
            <person name="Futagami T."/>
        </authorList>
    </citation>
    <scope>NUCLEOTIDE SEQUENCE</scope>
    <source>
        <strain evidence="4">M1</strain>
    </source>
</reference>
<keyword evidence="1" id="KW-0540">Nuclease</keyword>
<gene>
    <name evidence="4" type="ORF">ACHE_30834S</name>
</gene>
<dbReference type="GO" id="GO:0004521">
    <property type="term" value="F:RNA endonuclease activity"/>
    <property type="evidence" value="ECO:0007669"/>
    <property type="project" value="InterPro"/>
</dbReference>
<keyword evidence="3" id="KW-0732">Signal</keyword>
<keyword evidence="2" id="KW-0378">Hydrolase</keyword>
<dbReference type="Proteomes" id="UP000637239">
    <property type="component" value="Chromosome 3"/>
</dbReference>
<dbReference type="SUPFAM" id="SSF53933">
    <property type="entry name" value="Microbial ribonucleases"/>
    <property type="match status" value="1"/>
</dbReference>